<dbReference type="PANTHER" id="PTHR43273:SF3">
    <property type="entry name" value="ANAEROBIC SULFATASE-MATURATING ENZYME HOMOLOG ASLB-RELATED"/>
    <property type="match status" value="1"/>
</dbReference>
<protein>
    <submittedName>
        <fullName evidence="9">Anaerobic sulfatase maturase</fullName>
    </submittedName>
</protein>
<dbReference type="NCBIfam" id="TIGR03942">
    <property type="entry name" value="sulfatase_rSAM"/>
    <property type="match status" value="1"/>
</dbReference>
<dbReference type="Proteomes" id="UP000634522">
    <property type="component" value="Unassembled WGS sequence"/>
</dbReference>
<dbReference type="InterPro" id="IPR058240">
    <property type="entry name" value="rSAM_sf"/>
</dbReference>
<evidence type="ECO:0000259" key="8">
    <source>
        <dbReference type="PROSITE" id="PS51918"/>
    </source>
</evidence>
<reference evidence="9 10" key="1">
    <citation type="submission" date="2019-12" db="EMBL/GenBank/DDBJ databases">
        <title>Comparative genomics gives insights into the taxonomy of the Azoarcus-Aromatoleum group and reveals separate origins of nif in the plant-associated Azoarcus and non-plant-associated Aromatoleum sub-groups.</title>
        <authorList>
            <person name="Lafos M."/>
            <person name="Maluk M."/>
            <person name="Batista M."/>
            <person name="Junghare M."/>
            <person name="Carmona M."/>
            <person name="Faoro H."/>
            <person name="Cruz L.M."/>
            <person name="Battistoni F."/>
            <person name="De Souza E."/>
            <person name="Pedrosa F."/>
            <person name="Chen W.-M."/>
            <person name="Poole P.S."/>
            <person name="Dixon R.A."/>
            <person name="James E.K."/>
        </authorList>
    </citation>
    <scope>NUCLEOTIDE SEQUENCE [LARGE SCALE GENOMIC DNA]</scope>
    <source>
        <strain evidence="9 10">T</strain>
    </source>
</reference>
<keyword evidence="4" id="KW-0479">Metal-binding</keyword>
<dbReference type="CDD" id="cd21120">
    <property type="entry name" value="SPASM_anSME"/>
    <property type="match status" value="1"/>
</dbReference>
<comment type="caution">
    <text evidence="9">The sequence shown here is derived from an EMBL/GenBank/DDBJ whole genome shotgun (WGS) entry which is preliminary data.</text>
</comment>
<evidence type="ECO:0000256" key="1">
    <source>
        <dbReference type="ARBA" id="ARBA00001966"/>
    </source>
</evidence>
<keyword evidence="3" id="KW-0949">S-adenosyl-L-methionine</keyword>
<gene>
    <name evidence="9" type="ORF">GPA27_18750</name>
</gene>
<dbReference type="InterPro" id="IPR023867">
    <property type="entry name" value="Sulphatase_maturase_rSAM"/>
</dbReference>
<dbReference type="PROSITE" id="PS51918">
    <property type="entry name" value="RADICAL_SAM"/>
    <property type="match status" value="1"/>
</dbReference>
<dbReference type="InterPro" id="IPR023885">
    <property type="entry name" value="4Fe4S-binding_SPASM_dom"/>
</dbReference>
<dbReference type="InterPro" id="IPR047207">
    <property type="entry name" value="SPASM_anSME"/>
</dbReference>
<evidence type="ECO:0000256" key="4">
    <source>
        <dbReference type="ARBA" id="ARBA00022723"/>
    </source>
</evidence>
<evidence type="ECO:0000313" key="9">
    <source>
        <dbReference type="EMBL" id="NMF99422.1"/>
    </source>
</evidence>
<evidence type="ECO:0000256" key="3">
    <source>
        <dbReference type="ARBA" id="ARBA00022691"/>
    </source>
</evidence>
<evidence type="ECO:0000256" key="5">
    <source>
        <dbReference type="ARBA" id="ARBA00023004"/>
    </source>
</evidence>
<dbReference type="Pfam" id="PF04055">
    <property type="entry name" value="Radical_SAM"/>
    <property type="match status" value="1"/>
</dbReference>
<dbReference type="SFLD" id="SFLDS00029">
    <property type="entry name" value="Radical_SAM"/>
    <property type="match status" value="1"/>
</dbReference>
<dbReference type="SUPFAM" id="SSF102114">
    <property type="entry name" value="Radical SAM enzymes"/>
    <property type="match status" value="1"/>
</dbReference>
<sequence length="437" mass="49037">MARTRAAVMNAQPRCNLPPLPPGRQYRFHVMVKPAGALCNLDCPYCFYLHKSELLGHPRNARLSDALLETHIRQYIEAQTGDEVVFSWQGGEPTVMGLDFFRRVVELQARHRKPGQRIENDLQTNGLLLDDEWVAFLKAHGFVVGLSLDGTRELHDRYRPTKGGEPTFDRVIAAAGRLAAAEVPFALLCVVNRDVARAPLDVYRALRAVPGTFRIQFTPCVETRDFKLRAPGLQRDAAMPPLGTPRTRPEHPLSIVTEWSVDARDYGDFLTTVWREWLAHDFGRLHINVFETAVAQSLGLPAQMCTSGPVCGKAMALEQDGELYACDHFVYPEFRLGNIRELHEGDLAFSQRQTDFGLAKHDSLPGFCRRCPHLNLCWGECPKNRLLRTPDGEAGLNYLCEGLQAFYAQVAQDMPEIRRRLGVPTPGTPTPTNGDTR</sequence>
<evidence type="ECO:0000256" key="7">
    <source>
        <dbReference type="ARBA" id="ARBA00023601"/>
    </source>
</evidence>
<dbReference type="SFLD" id="SFLDG01386">
    <property type="entry name" value="main_SPASM_domain-containing"/>
    <property type="match status" value="1"/>
</dbReference>
<dbReference type="NCBIfam" id="TIGR04085">
    <property type="entry name" value="rSAM_more_4Fe4S"/>
    <property type="match status" value="1"/>
</dbReference>
<keyword evidence="6" id="KW-0411">Iron-sulfur</keyword>
<keyword evidence="5" id="KW-0408">Iron</keyword>
<dbReference type="CDD" id="cd01335">
    <property type="entry name" value="Radical_SAM"/>
    <property type="match status" value="1"/>
</dbReference>
<accession>A0ABX1NJC3</accession>
<comment type="cofactor">
    <cofactor evidence="1">
        <name>[4Fe-4S] cluster</name>
        <dbReference type="ChEBI" id="CHEBI:49883"/>
    </cofactor>
</comment>
<dbReference type="SFLD" id="SFLDF00285">
    <property type="entry name" value="anaerobic_Ser-type_sulfatase-m"/>
    <property type="match status" value="1"/>
</dbReference>
<evidence type="ECO:0000256" key="6">
    <source>
        <dbReference type="ARBA" id="ARBA00023014"/>
    </source>
</evidence>
<comment type="similarity">
    <text evidence="7">Belongs to the radical SAM superfamily. Anaerobic sulfatase-maturating enzyme family.</text>
</comment>
<dbReference type="SFLD" id="SFLDG01072">
    <property type="entry name" value="dehydrogenase_like"/>
    <property type="match status" value="1"/>
</dbReference>
<proteinExistence type="inferred from homology"/>
<dbReference type="PANTHER" id="PTHR43273">
    <property type="entry name" value="ANAEROBIC SULFATASE-MATURATING ENZYME HOMOLOG ASLB-RELATED"/>
    <property type="match status" value="1"/>
</dbReference>
<evidence type="ECO:0000256" key="2">
    <source>
        <dbReference type="ARBA" id="ARBA00022485"/>
    </source>
</evidence>
<feature type="domain" description="Radical SAM core" evidence="8">
    <location>
        <begin position="24"/>
        <end position="262"/>
    </location>
</feature>
<keyword evidence="2" id="KW-0004">4Fe-4S</keyword>
<dbReference type="InterPro" id="IPR007197">
    <property type="entry name" value="rSAM"/>
</dbReference>
<dbReference type="Pfam" id="PF13186">
    <property type="entry name" value="SPASM"/>
    <property type="match status" value="1"/>
</dbReference>
<dbReference type="EMBL" id="WTVS01000044">
    <property type="protein sequence ID" value="NMF99422.1"/>
    <property type="molecule type" value="Genomic_DNA"/>
</dbReference>
<dbReference type="SFLD" id="SFLDG01067">
    <property type="entry name" value="SPASM/twitch_domain_containing"/>
    <property type="match status" value="1"/>
</dbReference>
<evidence type="ECO:0000313" key="10">
    <source>
        <dbReference type="Proteomes" id="UP000634522"/>
    </source>
</evidence>
<dbReference type="Gene3D" id="3.20.20.70">
    <property type="entry name" value="Aldolase class I"/>
    <property type="match status" value="1"/>
</dbReference>
<keyword evidence="10" id="KW-1185">Reference proteome</keyword>
<name>A0ABX1NJC3_9RHOO</name>
<organism evidence="9 10">
    <name type="scientific">Aromatoleum toluolicum</name>
    <dbReference type="NCBI Taxonomy" id="90060"/>
    <lineage>
        <taxon>Bacteria</taxon>
        <taxon>Pseudomonadati</taxon>
        <taxon>Pseudomonadota</taxon>
        <taxon>Betaproteobacteria</taxon>
        <taxon>Rhodocyclales</taxon>
        <taxon>Rhodocyclaceae</taxon>
        <taxon>Aromatoleum</taxon>
    </lineage>
</organism>
<dbReference type="InterPro" id="IPR034491">
    <property type="entry name" value="Anaerob_Ser_sulfatase-maturase"/>
</dbReference>
<dbReference type="InterPro" id="IPR013785">
    <property type="entry name" value="Aldolase_TIM"/>
</dbReference>